<keyword evidence="1" id="KW-1003">Cell membrane</keyword>
<evidence type="ECO:0000313" key="7">
    <source>
        <dbReference type="EMBL" id="MBJ3776696.1"/>
    </source>
</evidence>
<gene>
    <name evidence="7" type="ORF">JCR33_13400</name>
</gene>
<evidence type="ECO:0000256" key="3">
    <source>
        <dbReference type="ARBA" id="ARBA00022989"/>
    </source>
</evidence>
<dbReference type="AlphaFoldDB" id="A0A934MI15"/>
<feature type="transmembrane region" description="Helical" evidence="6">
    <location>
        <begin position="128"/>
        <end position="148"/>
    </location>
</feature>
<dbReference type="RefSeq" id="WP_198882588.1">
    <property type="nucleotide sequence ID" value="NZ_JAEKJA010000010.1"/>
</dbReference>
<protein>
    <submittedName>
        <fullName evidence="7">Septation protein IspZ</fullName>
    </submittedName>
</protein>
<dbReference type="InterPro" id="IPR006008">
    <property type="entry name" value="YciB"/>
</dbReference>
<keyword evidence="8" id="KW-1185">Reference proteome</keyword>
<evidence type="ECO:0000256" key="4">
    <source>
        <dbReference type="ARBA" id="ARBA00023136"/>
    </source>
</evidence>
<keyword evidence="3 6" id="KW-1133">Transmembrane helix</keyword>
<proteinExistence type="predicted"/>
<comment type="caution">
    <text evidence="7">The sequence shown here is derived from an EMBL/GenBank/DDBJ whole genome shotgun (WGS) entry which is preliminary data.</text>
</comment>
<feature type="transmembrane region" description="Helical" evidence="6">
    <location>
        <begin position="96"/>
        <end position="116"/>
    </location>
</feature>
<feature type="region of interest" description="Disordered" evidence="5">
    <location>
        <begin position="194"/>
        <end position="214"/>
    </location>
</feature>
<keyword evidence="2 6" id="KW-0812">Transmembrane</keyword>
<keyword evidence="4 6" id="KW-0472">Membrane</keyword>
<evidence type="ECO:0000256" key="6">
    <source>
        <dbReference type="SAM" id="Phobius"/>
    </source>
</evidence>
<feature type="transmembrane region" description="Helical" evidence="6">
    <location>
        <begin position="65"/>
        <end position="84"/>
    </location>
</feature>
<sequence length="214" mass="23391">MKKDSAWDCVNKRKLLERFAVEIGPALVFVAALQVTGITGATISFIAATALVTVYSFVEKRHLPVVPAATLALAALFGGLTILFDDPEFIQFRPTLVNACGALAIIICLLFGHLVLKQSLEDGFRLSEGAWWTLSLRMALYLAAMAFANEVVRHTFSTETWAWFKAVSPLFNGLFLLVNWPLIRDNLSADEPLPMMESPPAGPKSALNPTVKIA</sequence>
<dbReference type="GO" id="GO:0005886">
    <property type="term" value="C:plasma membrane"/>
    <property type="evidence" value="ECO:0007669"/>
    <property type="project" value="TreeGrafter"/>
</dbReference>
<organism evidence="7 8">
    <name type="scientific">Acuticoccus mangrovi</name>
    <dbReference type="NCBI Taxonomy" id="2796142"/>
    <lineage>
        <taxon>Bacteria</taxon>
        <taxon>Pseudomonadati</taxon>
        <taxon>Pseudomonadota</taxon>
        <taxon>Alphaproteobacteria</taxon>
        <taxon>Hyphomicrobiales</taxon>
        <taxon>Amorphaceae</taxon>
        <taxon>Acuticoccus</taxon>
    </lineage>
</organism>
<feature type="transmembrane region" description="Helical" evidence="6">
    <location>
        <begin position="26"/>
        <end position="58"/>
    </location>
</feature>
<reference evidence="7" key="1">
    <citation type="submission" date="2020-12" db="EMBL/GenBank/DDBJ databases">
        <title>Bacterial taxonomy.</title>
        <authorList>
            <person name="Pan X."/>
        </authorList>
    </citation>
    <scope>NUCLEOTIDE SEQUENCE</scope>
    <source>
        <strain evidence="7">B2012</strain>
    </source>
</reference>
<dbReference type="Proteomes" id="UP000609531">
    <property type="component" value="Unassembled WGS sequence"/>
</dbReference>
<evidence type="ECO:0000256" key="2">
    <source>
        <dbReference type="ARBA" id="ARBA00022692"/>
    </source>
</evidence>
<evidence type="ECO:0000313" key="8">
    <source>
        <dbReference type="Proteomes" id="UP000609531"/>
    </source>
</evidence>
<name>A0A934MI15_9HYPH</name>
<dbReference type="EMBL" id="JAEKJA010000010">
    <property type="protein sequence ID" value="MBJ3776696.1"/>
    <property type="molecule type" value="Genomic_DNA"/>
</dbReference>
<evidence type="ECO:0000256" key="1">
    <source>
        <dbReference type="ARBA" id="ARBA00022475"/>
    </source>
</evidence>
<evidence type="ECO:0000256" key="5">
    <source>
        <dbReference type="SAM" id="MobiDB-lite"/>
    </source>
</evidence>
<dbReference type="PANTHER" id="PTHR36917">
    <property type="entry name" value="INTRACELLULAR SEPTATION PROTEIN A-RELATED"/>
    <property type="match status" value="1"/>
</dbReference>
<feature type="transmembrane region" description="Helical" evidence="6">
    <location>
        <begin position="160"/>
        <end position="178"/>
    </location>
</feature>
<dbReference type="Pfam" id="PF04279">
    <property type="entry name" value="IspA"/>
    <property type="match status" value="1"/>
</dbReference>
<accession>A0A934MI15</accession>
<dbReference type="PANTHER" id="PTHR36917:SF1">
    <property type="entry name" value="INNER MEMBRANE-SPANNING PROTEIN YCIB"/>
    <property type="match status" value="1"/>
</dbReference>